<dbReference type="PANTHER" id="PTHR21245">
    <property type="entry name" value="HETEROGENEOUS NUCLEAR RIBONUCLEOPROTEIN"/>
    <property type="match status" value="1"/>
</dbReference>
<sequence>MPRTRTGEDGKHMESEELVDLDGDNDPEETMEEEVEYEEVEEEEEVEEVEEEEEEEEEIEEEEENKEVADKENFSDGDEEIKGAEAKSEDEQKIHAELLALPPHGSEVYLGGIPHDASEEDLRGFCESIGEVTEVRIMKGKDSGEAKGYAFVTFRTKEFAVKAIKELNNSELKVTKLLLVKHSSSNICSYGFSLCGHAAADGRKVRCSTSQAKHRLFIGNVPRNWGEEDMKKVVTDIGPGVISVELLKDPQNSSRNRGFAFIEYYNHACAEYSRQKMSNPKFKLDNNAPTVSWADPRNVESSATSQLLNPDYCLVQIKAVYVKNLPKDITQDKLRQLFEHHGKITKVVLPPAKPGQERSRFGFVHFAERTSAMKALKNTEKYEIEGQVLDCSLAKPQADQKSPGAANSNKSTLLPNYPTRIGYGMVGGAYGAMGAGFGGAGFGQPLIYGRGPTPAGMAMMPMLLPDGRIGYVLQQPGSGMQAHTPPSQSRGGRSGGAGSSSGGRRSSESSRGRNRYHPY</sequence>
<evidence type="ECO:0000259" key="4">
    <source>
        <dbReference type="PROSITE" id="PS50102"/>
    </source>
</evidence>
<dbReference type="InterPro" id="IPR035979">
    <property type="entry name" value="RBD_domain_sf"/>
</dbReference>
<dbReference type="SUPFAM" id="SSF54928">
    <property type="entry name" value="RNA-binding domain, RBD"/>
    <property type="match status" value="3"/>
</dbReference>
<evidence type="ECO:0000256" key="2">
    <source>
        <dbReference type="PROSITE-ProRule" id="PRU00176"/>
    </source>
</evidence>
<dbReference type="AlphaFoldDB" id="A0A978UBM9"/>
<dbReference type="Proteomes" id="UP000813462">
    <property type="component" value="Unassembled WGS sequence"/>
</dbReference>
<keyword evidence="1 2" id="KW-0694">RNA-binding</keyword>
<feature type="compositionally biased region" description="Acidic residues" evidence="3">
    <location>
        <begin position="16"/>
        <end position="65"/>
    </location>
</feature>
<feature type="domain" description="RRM" evidence="4">
    <location>
        <begin position="318"/>
        <end position="396"/>
    </location>
</feature>
<dbReference type="CDD" id="cd00590">
    <property type="entry name" value="RRM_SF"/>
    <property type="match status" value="1"/>
</dbReference>
<feature type="compositionally biased region" description="Basic and acidic residues" evidence="3">
    <location>
        <begin position="66"/>
        <end position="78"/>
    </location>
</feature>
<accession>A0A978UBM9</accession>
<dbReference type="GO" id="GO:0003723">
    <property type="term" value="F:RNA binding"/>
    <property type="evidence" value="ECO:0007669"/>
    <property type="project" value="UniProtKB-UniRule"/>
</dbReference>
<evidence type="ECO:0000313" key="5">
    <source>
        <dbReference type="EMBL" id="KAH7512172.1"/>
    </source>
</evidence>
<dbReference type="SMART" id="SM00360">
    <property type="entry name" value="RRM"/>
    <property type="match status" value="3"/>
</dbReference>
<dbReference type="PROSITE" id="PS50102">
    <property type="entry name" value="RRM"/>
    <property type="match status" value="3"/>
</dbReference>
<name>A0A978UBM9_ZIZJJ</name>
<feature type="compositionally biased region" description="Basic and acidic residues" evidence="3">
    <location>
        <begin position="1"/>
        <end position="15"/>
    </location>
</feature>
<feature type="region of interest" description="Disordered" evidence="3">
    <location>
        <begin position="1"/>
        <end position="78"/>
    </location>
</feature>
<organism evidence="5 6">
    <name type="scientific">Ziziphus jujuba var. spinosa</name>
    <dbReference type="NCBI Taxonomy" id="714518"/>
    <lineage>
        <taxon>Eukaryota</taxon>
        <taxon>Viridiplantae</taxon>
        <taxon>Streptophyta</taxon>
        <taxon>Embryophyta</taxon>
        <taxon>Tracheophyta</taxon>
        <taxon>Spermatophyta</taxon>
        <taxon>Magnoliopsida</taxon>
        <taxon>eudicotyledons</taxon>
        <taxon>Gunneridae</taxon>
        <taxon>Pentapetalae</taxon>
        <taxon>rosids</taxon>
        <taxon>fabids</taxon>
        <taxon>Rosales</taxon>
        <taxon>Rhamnaceae</taxon>
        <taxon>Paliureae</taxon>
        <taxon>Ziziphus</taxon>
    </lineage>
</organism>
<feature type="region of interest" description="Disordered" evidence="3">
    <location>
        <begin position="471"/>
        <end position="519"/>
    </location>
</feature>
<reference evidence="5" key="1">
    <citation type="journal article" date="2021" name="Front. Plant Sci.">
        <title>Chromosome-Scale Genome Assembly for Chinese Sour Jujube and Insights Into Its Genome Evolution and Domestication Signature.</title>
        <authorList>
            <person name="Shen L.-Y."/>
            <person name="Luo H."/>
            <person name="Wang X.-L."/>
            <person name="Wang X.-M."/>
            <person name="Qiu X.-J."/>
            <person name="Liu H."/>
            <person name="Zhou S.-S."/>
            <person name="Jia K.-H."/>
            <person name="Nie S."/>
            <person name="Bao Y.-T."/>
            <person name="Zhang R.-G."/>
            <person name="Yun Q.-Z."/>
            <person name="Chai Y.-H."/>
            <person name="Lu J.-Y."/>
            <person name="Li Y."/>
            <person name="Zhao S.-W."/>
            <person name="Mao J.-F."/>
            <person name="Jia S.-G."/>
            <person name="Mao Y.-M."/>
        </authorList>
    </citation>
    <scope>NUCLEOTIDE SEQUENCE</scope>
    <source>
        <strain evidence="5">AT0</strain>
        <tissue evidence="5">Leaf</tissue>
    </source>
</reference>
<evidence type="ECO:0000256" key="1">
    <source>
        <dbReference type="ARBA" id="ARBA00022884"/>
    </source>
</evidence>
<feature type="compositionally biased region" description="Gly residues" evidence="3">
    <location>
        <begin position="492"/>
        <end position="501"/>
    </location>
</feature>
<proteinExistence type="predicted"/>
<feature type="domain" description="RRM" evidence="4">
    <location>
        <begin position="214"/>
        <end position="296"/>
    </location>
</feature>
<gene>
    <name evidence="5" type="ORF">FEM48_Zijuj12G0062300</name>
</gene>
<comment type="caution">
    <text evidence="5">The sequence shown here is derived from an EMBL/GenBank/DDBJ whole genome shotgun (WGS) entry which is preliminary data.</text>
</comment>
<protein>
    <recommendedName>
        <fullName evidence="4">RRM domain-containing protein</fullName>
    </recommendedName>
</protein>
<dbReference type="Gene3D" id="3.30.70.330">
    <property type="match status" value="3"/>
</dbReference>
<dbReference type="InterPro" id="IPR012677">
    <property type="entry name" value="Nucleotide-bd_a/b_plait_sf"/>
</dbReference>
<dbReference type="Pfam" id="PF00076">
    <property type="entry name" value="RRM_1"/>
    <property type="match status" value="3"/>
</dbReference>
<dbReference type="EMBL" id="JAEACU010000012">
    <property type="protein sequence ID" value="KAH7512172.1"/>
    <property type="molecule type" value="Genomic_DNA"/>
</dbReference>
<evidence type="ECO:0000313" key="6">
    <source>
        <dbReference type="Proteomes" id="UP000813462"/>
    </source>
</evidence>
<evidence type="ECO:0000256" key="3">
    <source>
        <dbReference type="SAM" id="MobiDB-lite"/>
    </source>
</evidence>
<dbReference type="FunFam" id="3.30.70.330:FF:000259">
    <property type="entry name" value="RNA-binding (RRM/RBD/RNP motifs) family protein"/>
    <property type="match status" value="1"/>
</dbReference>
<dbReference type="InterPro" id="IPR000504">
    <property type="entry name" value="RRM_dom"/>
</dbReference>
<feature type="domain" description="RRM" evidence="4">
    <location>
        <begin position="106"/>
        <end position="185"/>
    </location>
</feature>